<evidence type="ECO:0000313" key="3">
    <source>
        <dbReference type="Proteomes" id="UP000250235"/>
    </source>
</evidence>
<sequence>MTSYGDKSSIDEQDIQYQKLLMEENQKNKELAEEISKLRKLELQECSNYQVNGEIESEQRTSHQYSPVEGTPSRYALRSAKKRKLERITEGTTNTHVDVELGRLTECAPLSIQQPACCQMKINHPGGDATDSNAVSCLFQCLVESVLGMKVSPHSQSSKPYIQALHQSSGYSFSLTWVTNMHGEVELLYRVLSLGTFEKVAPEWMREMLMFSTSMCSIFFERLSRVIKC</sequence>
<keyword evidence="3" id="KW-1185">Reference proteome</keyword>
<dbReference type="InterPro" id="IPR056708">
    <property type="entry name" value="DUF7806"/>
</dbReference>
<dbReference type="Proteomes" id="UP000250235">
    <property type="component" value="Unassembled WGS sequence"/>
</dbReference>
<evidence type="ECO:0000259" key="1">
    <source>
        <dbReference type="Pfam" id="PF25091"/>
    </source>
</evidence>
<protein>
    <recommendedName>
        <fullName evidence="1">DUF7806 domain-containing protein</fullName>
    </recommendedName>
</protein>
<evidence type="ECO:0000313" key="2">
    <source>
        <dbReference type="EMBL" id="KZV32802.1"/>
    </source>
</evidence>
<dbReference type="GO" id="GO:0003006">
    <property type="term" value="P:developmental process involved in reproduction"/>
    <property type="evidence" value="ECO:0007669"/>
    <property type="project" value="TreeGrafter"/>
</dbReference>
<dbReference type="PANTHER" id="PTHR35489">
    <property type="entry name" value="TITAN9"/>
    <property type="match status" value="1"/>
</dbReference>
<organism evidence="2 3">
    <name type="scientific">Dorcoceras hygrometricum</name>
    <dbReference type="NCBI Taxonomy" id="472368"/>
    <lineage>
        <taxon>Eukaryota</taxon>
        <taxon>Viridiplantae</taxon>
        <taxon>Streptophyta</taxon>
        <taxon>Embryophyta</taxon>
        <taxon>Tracheophyta</taxon>
        <taxon>Spermatophyta</taxon>
        <taxon>Magnoliopsida</taxon>
        <taxon>eudicotyledons</taxon>
        <taxon>Gunneridae</taxon>
        <taxon>Pentapetalae</taxon>
        <taxon>asterids</taxon>
        <taxon>lamiids</taxon>
        <taxon>Lamiales</taxon>
        <taxon>Gesneriaceae</taxon>
        <taxon>Didymocarpoideae</taxon>
        <taxon>Trichosporeae</taxon>
        <taxon>Loxocarpinae</taxon>
        <taxon>Dorcoceras</taxon>
    </lineage>
</organism>
<dbReference type="OrthoDB" id="759501at2759"/>
<reference evidence="2 3" key="1">
    <citation type="journal article" date="2015" name="Proc. Natl. Acad. Sci. U.S.A.">
        <title>The resurrection genome of Boea hygrometrica: A blueprint for survival of dehydration.</title>
        <authorList>
            <person name="Xiao L."/>
            <person name="Yang G."/>
            <person name="Zhang L."/>
            <person name="Yang X."/>
            <person name="Zhao S."/>
            <person name="Ji Z."/>
            <person name="Zhou Q."/>
            <person name="Hu M."/>
            <person name="Wang Y."/>
            <person name="Chen M."/>
            <person name="Xu Y."/>
            <person name="Jin H."/>
            <person name="Xiao X."/>
            <person name="Hu G."/>
            <person name="Bao F."/>
            <person name="Hu Y."/>
            <person name="Wan P."/>
            <person name="Li L."/>
            <person name="Deng X."/>
            <person name="Kuang T."/>
            <person name="Xiang C."/>
            <person name="Zhu J.K."/>
            <person name="Oliver M.J."/>
            <person name="He Y."/>
        </authorList>
    </citation>
    <scope>NUCLEOTIDE SEQUENCE [LARGE SCALE GENOMIC DNA]</scope>
    <source>
        <strain evidence="3">cv. XS01</strain>
    </source>
</reference>
<accession>A0A2Z7BEM3</accession>
<dbReference type="PANTHER" id="PTHR35489:SF2">
    <property type="entry name" value="TITAN9"/>
    <property type="match status" value="1"/>
</dbReference>
<dbReference type="AlphaFoldDB" id="A0A2Z7BEM3"/>
<proteinExistence type="predicted"/>
<gene>
    <name evidence="2" type="ORF">F511_23714</name>
</gene>
<dbReference type="EMBL" id="KV006349">
    <property type="protein sequence ID" value="KZV32802.1"/>
    <property type="molecule type" value="Genomic_DNA"/>
</dbReference>
<feature type="domain" description="DUF7806" evidence="1">
    <location>
        <begin position="135"/>
        <end position="228"/>
    </location>
</feature>
<name>A0A2Z7BEM3_9LAMI</name>
<dbReference type="Pfam" id="PF25091">
    <property type="entry name" value="DUF7806"/>
    <property type="match status" value="1"/>
</dbReference>